<dbReference type="STRING" id="1122209.SAMN02745752_02556"/>
<dbReference type="OrthoDB" id="5614837at2"/>
<dbReference type="InterPro" id="IPR022742">
    <property type="entry name" value="Hydrolase_4"/>
</dbReference>
<dbReference type="PANTHER" id="PTHR11614">
    <property type="entry name" value="PHOSPHOLIPASE-RELATED"/>
    <property type="match status" value="1"/>
</dbReference>
<keyword evidence="2" id="KW-0378">Hydrolase</keyword>
<dbReference type="GO" id="GO:0016787">
    <property type="term" value="F:hydrolase activity"/>
    <property type="evidence" value="ECO:0007669"/>
    <property type="project" value="UniProtKB-KW"/>
</dbReference>
<dbReference type="RefSeq" id="WP_072326887.1">
    <property type="nucleotide sequence ID" value="NZ_FPJW01000010.1"/>
</dbReference>
<gene>
    <name evidence="2" type="ORF">SAMN02745752_02556</name>
</gene>
<dbReference type="AlphaFoldDB" id="A0A1K1Z5Y0"/>
<organism evidence="2 3">
    <name type="scientific">Marinospirillum alkaliphilum DSM 21637</name>
    <dbReference type="NCBI Taxonomy" id="1122209"/>
    <lineage>
        <taxon>Bacteria</taxon>
        <taxon>Pseudomonadati</taxon>
        <taxon>Pseudomonadota</taxon>
        <taxon>Gammaproteobacteria</taxon>
        <taxon>Oceanospirillales</taxon>
        <taxon>Oceanospirillaceae</taxon>
        <taxon>Marinospirillum</taxon>
    </lineage>
</organism>
<sequence length="325" mass="37035">MNQPAAAFKVDLRLWPRSFADAEWQMPLPQVYQDYLELYRMASKPQQGLAAARYGWLALGQERVWVQAFAPLIKQQSGQGTLLHLHGFYDHGASYPAWQQLVLQQGWHYLTVDLPGHGLSSGERAGIGDFAQYQALLALLLEQLEQQQFPRPWLLSGFSTGGAIALEHLLTGSQFDRVALIAPLVRPVGWHSVGRWLWLVRLFVRRLPRKFRSNSHDAAFLDFVHHQDPLQSHQLPLSWVTALSRWIPQVERAKPVAAAPLILQGDEDTTVDWRYNLSVLHRLLPEARVALVEKGAHQLLNEALPQRAQVLDCLERWLVDSQPDR</sequence>
<evidence type="ECO:0000259" key="1">
    <source>
        <dbReference type="Pfam" id="PF12146"/>
    </source>
</evidence>
<evidence type="ECO:0000313" key="2">
    <source>
        <dbReference type="EMBL" id="SFX69518.1"/>
    </source>
</evidence>
<protein>
    <submittedName>
        <fullName evidence="2">Lysophospholipase, alpha-beta hydrolase superfamily</fullName>
    </submittedName>
</protein>
<dbReference type="InterPro" id="IPR051044">
    <property type="entry name" value="MAG_DAG_Lipase"/>
</dbReference>
<name>A0A1K1Z5Y0_9GAMM</name>
<dbReference type="EMBL" id="FPJW01000010">
    <property type="protein sequence ID" value="SFX69518.1"/>
    <property type="molecule type" value="Genomic_DNA"/>
</dbReference>
<dbReference type="Pfam" id="PF12146">
    <property type="entry name" value="Hydrolase_4"/>
    <property type="match status" value="1"/>
</dbReference>
<dbReference type="Gene3D" id="3.40.50.1820">
    <property type="entry name" value="alpha/beta hydrolase"/>
    <property type="match status" value="1"/>
</dbReference>
<feature type="domain" description="Serine aminopeptidase S33" evidence="1">
    <location>
        <begin position="79"/>
        <end position="302"/>
    </location>
</feature>
<dbReference type="Proteomes" id="UP000182350">
    <property type="component" value="Unassembled WGS sequence"/>
</dbReference>
<accession>A0A1K1Z5Y0</accession>
<evidence type="ECO:0000313" key="3">
    <source>
        <dbReference type="Proteomes" id="UP000182350"/>
    </source>
</evidence>
<proteinExistence type="predicted"/>
<keyword evidence="3" id="KW-1185">Reference proteome</keyword>
<reference evidence="2 3" key="1">
    <citation type="submission" date="2016-11" db="EMBL/GenBank/DDBJ databases">
        <authorList>
            <person name="Jaros S."/>
            <person name="Januszkiewicz K."/>
            <person name="Wedrychowicz H."/>
        </authorList>
    </citation>
    <scope>NUCLEOTIDE SEQUENCE [LARGE SCALE GENOMIC DNA]</scope>
    <source>
        <strain evidence="2 3">DSM 21637</strain>
    </source>
</reference>
<dbReference type="InterPro" id="IPR029058">
    <property type="entry name" value="AB_hydrolase_fold"/>
</dbReference>
<dbReference type="SUPFAM" id="SSF53474">
    <property type="entry name" value="alpha/beta-Hydrolases"/>
    <property type="match status" value="1"/>
</dbReference>